<dbReference type="PANTHER" id="PTHR30385:SF7">
    <property type="entry name" value="RNA POLYMERASE SIGMA FACTOR FLIA"/>
    <property type="match status" value="1"/>
</dbReference>
<dbReference type="InterPro" id="IPR007630">
    <property type="entry name" value="RNA_pol_sigma70_r4"/>
</dbReference>
<name>A0A2P7Q0P4_9FIRM</name>
<evidence type="ECO:0000256" key="2">
    <source>
        <dbReference type="ARBA" id="ARBA00023082"/>
    </source>
</evidence>
<dbReference type="Gene3D" id="1.20.140.160">
    <property type="match status" value="1"/>
</dbReference>
<dbReference type="Pfam" id="PF04545">
    <property type="entry name" value="Sigma70_r4"/>
    <property type="match status" value="1"/>
</dbReference>
<gene>
    <name evidence="7" type="ORF">UF10_02510</name>
</gene>
<feature type="domain" description="RNA polymerase sigma-70 region 4" evidence="6">
    <location>
        <begin position="239"/>
        <end position="287"/>
    </location>
</feature>
<keyword evidence="8" id="KW-1185">Reference proteome</keyword>
<dbReference type="InterPro" id="IPR013324">
    <property type="entry name" value="RNA_pol_sigma_r3/r4-like"/>
</dbReference>
<keyword evidence="1" id="KW-0805">Transcription regulation</keyword>
<evidence type="ECO:0000259" key="6">
    <source>
        <dbReference type="Pfam" id="PF04545"/>
    </source>
</evidence>
<dbReference type="SUPFAM" id="SSF88946">
    <property type="entry name" value="Sigma2 domain of RNA polymerase sigma factors"/>
    <property type="match status" value="1"/>
</dbReference>
<comment type="caution">
    <text evidence="7">The sequence shown here is derived from an EMBL/GenBank/DDBJ whole genome shotgun (WGS) entry which is preliminary data.</text>
</comment>
<dbReference type="EMBL" id="JYGE01000003">
    <property type="protein sequence ID" value="PSJ31532.1"/>
    <property type="molecule type" value="Genomic_DNA"/>
</dbReference>
<organism evidence="7 8">
    <name type="scientific">Peptostreptococcus russellii</name>
    <dbReference type="NCBI Taxonomy" id="215200"/>
    <lineage>
        <taxon>Bacteria</taxon>
        <taxon>Bacillati</taxon>
        <taxon>Bacillota</taxon>
        <taxon>Clostridia</taxon>
        <taxon>Peptostreptococcales</taxon>
        <taxon>Peptostreptococcaceae</taxon>
        <taxon>Peptostreptococcus</taxon>
    </lineage>
</organism>
<dbReference type="GO" id="GO:0003677">
    <property type="term" value="F:DNA binding"/>
    <property type="evidence" value="ECO:0007669"/>
    <property type="project" value="UniProtKB-KW"/>
</dbReference>
<dbReference type="GO" id="GO:0006352">
    <property type="term" value="P:DNA-templated transcription initiation"/>
    <property type="evidence" value="ECO:0007669"/>
    <property type="project" value="InterPro"/>
</dbReference>
<evidence type="ECO:0000259" key="5">
    <source>
        <dbReference type="Pfam" id="PF04542"/>
    </source>
</evidence>
<dbReference type="PANTHER" id="PTHR30385">
    <property type="entry name" value="SIGMA FACTOR F FLAGELLAR"/>
    <property type="match status" value="1"/>
</dbReference>
<reference evidence="7" key="1">
    <citation type="thesis" date="2015" institute="Rutgers" country="The State University of New Jersey, 14 College Farm Rd., New Brunswick, NJ, USA">
        <title>Ammonia toxicity in bacteria and its implications for treatment of and resource recovery from highly nitrogenous organic wastes.</title>
        <authorList>
            <person name="Luther A.K."/>
        </authorList>
    </citation>
    <scope>NUCLEOTIDE SEQUENCE</scope>
    <source>
        <strain evidence="7">RT-10B</strain>
    </source>
</reference>
<accession>A0A2P7Q0P4</accession>
<evidence type="ECO:0000256" key="1">
    <source>
        <dbReference type="ARBA" id="ARBA00023015"/>
    </source>
</evidence>
<dbReference type="InterPro" id="IPR014284">
    <property type="entry name" value="RNA_pol_sigma-70_dom"/>
</dbReference>
<dbReference type="Pfam" id="PF04542">
    <property type="entry name" value="Sigma70_r2"/>
    <property type="match status" value="1"/>
</dbReference>
<protein>
    <submittedName>
        <fullName evidence="7">Uncharacterized protein</fullName>
    </submittedName>
</protein>
<dbReference type="CDD" id="cd06171">
    <property type="entry name" value="Sigma70_r4"/>
    <property type="match status" value="1"/>
</dbReference>
<sequence>MKVGDVKVQIDQYMKEFDLDHDLIESIEKNNEEVYLDVEDQNDHTDRILVWNSSHGDILARELFILDKLEYVEKIVKSDSDMIGYKHKGLEEDDLIQTGVIGVIETIDRYDFRKSVKVRTFLASRIRFAIKNAYRKYGYVSISREANSVYNKCSKLYDVSNEKIPIEALKCLSDKYDIEAKKITESILAVKTGNSVLHYDTEGYIEADNKTLGKHCNKVVSQYQNKMGEIFDYRLALDAISNLNIKEKYIITKIFIEDKTQREVAKELSYSVNTVGKIKKRALNKIKIKIVDYSEYNEIE</sequence>
<keyword evidence="4" id="KW-0804">Transcription</keyword>
<proteinExistence type="predicted"/>
<dbReference type="InterPro" id="IPR013325">
    <property type="entry name" value="RNA_pol_sigma_r2"/>
</dbReference>
<dbReference type="Proteomes" id="UP000241434">
    <property type="component" value="Unassembled WGS sequence"/>
</dbReference>
<evidence type="ECO:0000313" key="8">
    <source>
        <dbReference type="Proteomes" id="UP000241434"/>
    </source>
</evidence>
<feature type="domain" description="RNA polymerase sigma-70 region 2" evidence="5">
    <location>
        <begin position="85"/>
        <end position="136"/>
    </location>
</feature>
<dbReference type="Gene3D" id="1.20.120.1810">
    <property type="match status" value="1"/>
</dbReference>
<dbReference type="GO" id="GO:0016987">
    <property type="term" value="F:sigma factor activity"/>
    <property type="evidence" value="ECO:0007669"/>
    <property type="project" value="UniProtKB-KW"/>
</dbReference>
<evidence type="ECO:0000256" key="4">
    <source>
        <dbReference type="ARBA" id="ARBA00023163"/>
    </source>
</evidence>
<keyword evidence="2" id="KW-0731">Sigma factor</keyword>
<dbReference type="AlphaFoldDB" id="A0A2P7Q0P4"/>
<dbReference type="InterPro" id="IPR007627">
    <property type="entry name" value="RNA_pol_sigma70_r2"/>
</dbReference>
<dbReference type="InterPro" id="IPR000943">
    <property type="entry name" value="RNA_pol_sigma70"/>
</dbReference>
<dbReference type="PRINTS" id="PR00046">
    <property type="entry name" value="SIGMA70FCT"/>
</dbReference>
<dbReference type="NCBIfam" id="TIGR02937">
    <property type="entry name" value="sigma70-ECF"/>
    <property type="match status" value="1"/>
</dbReference>
<keyword evidence="3" id="KW-0238">DNA-binding</keyword>
<evidence type="ECO:0000256" key="3">
    <source>
        <dbReference type="ARBA" id="ARBA00023125"/>
    </source>
</evidence>
<evidence type="ECO:0000313" key="7">
    <source>
        <dbReference type="EMBL" id="PSJ31532.1"/>
    </source>
</evidence>
<dbReference type="SUPFAM" id="SSF88659">
    <property type="entry name" value="Sigma3 and sigma4 domains of RNA polymerase sigma factors"/>
    <property type="match status" value="1"/>
</dbReference>